<proteinExistence type="predicted"/>
<evidence type="ECO:0000313" key="3">
    <source>
        <dbReference type="Proteomes" id="UP000660262"/>
    </source>
</evidence>
<dbReference type="EMBL" id="BNJQ01000005">
    <property type="protein sequence ID" value="GHP03362.1"/>
    <property type="molecule type" value="Genomic_DNA"/>
</dbReference>
<accession>A0A830H9R8</accession>
<sequence length="504" mass="52973">MAAVALTVALALAVVLTLPRAARAQLGSSPPPPAPAGRVQHGYAPQTREAFDFRKLLKDHVAVGDDFSSEYSYQSRVLSAVRACDSARALGNAVDNGHLCGARGAFLFGNFLLVAAETSRRLTVLDVYRPSHINVVGSVHDEDAMPNPLAVWGLGVIGTSGYTPDLLNDGDAGGGVGPEMAPPPPPTPGVILSPTTIHAAAYAVVLSRGEAPDRSAVLAVVDVSYPGRWRVNEQGVWTVFPEVISTLHDCGFSPDPTFGYRRQGYMCGAKAFAIDETVYVKGTEPIVQSSSPNDPFGFFGGDGGAGDGGGIADDDQNRPPPETYPLALVVSEDVHAVVAISLANVYAPRIVSGISDASWLYRAYSVAVSQAPPVGADRVAFIGARSPRCATPTCLLRLRYTDPENMLIIGTSEPVADPTRGYPYPVVGAEQLARHVRRMPREDAVGDPDPNPEGSDGDTYPYAFVTDSAEGAVYCVSRQCVRTALAGGRGVRECVSADGQAPVV</sequence>
<reference evidence="2" key="1">
    <citation type="submission" date="2020-10" db="EMBL/GenBank/DDBJ databases">
        <title>Unveiling of a novel bifunctional photoreceptor, Dualchrome1, isolated from a cosmopolitan green alga.</title>
        <authorList>
            <person name="Suzuki S."/>
            <person name="Kawachi M."/>
        </authorList>
    </citation>
    <scope>NUCLEOTIDE SEQUENCE</scope>
    <source>
        <strain evidence="2">NIES 2893</strain>
    </source>
</reference>
<organism evidence="2 3">
    <name type="scientific">Pycnococcus provasolii</name>
    <dbReference type="NCBI Taxonomy" id="41880"/>
    <lineage>
        <taxon>Eukaryota</taxon>
        <taxon>Viridiplantae</taxon>
        <taxon>Chlorophyta</taxon>
        <taxon>Pseudoscourfieldiophyceae</taxon>
        <taxon>Pseudoscourfieldiales</taxon>
        <taxon>Pycnococcaceae</taxon>
        <taxon>Pycnococcus</taxon>
    </lineage>
</organism>
<feature type="signal peptide" evidence="1">
    <location>
        <begin position="1"/>
        <end position="24"/>
    </location>
</feature>
<feature type="chain" id="PRO_5033032433" evidence="1">
    <location>
        <begin position="25"/>
        <end position="504"/>
    </location>
</feature>
<protein>
    <submittedName>
        <fullName evidence="2">Uncharacterized protein</fullName>
    </submittedName>
</protein>
<dbReference type="OrthoDB" id="10681766at2759"/>
<gene>
    <name evidence="2" type="ORF">PPROV_000211700</name>
</gene>
<dbReference type="Proteomes" id="UP000660262">
    <property type="component" value="Unassembled WGS sequence"/>
</dbReference>
<dbReference type="AlphaFoldDB" id="A0A830H9R8"/>
<evidence type="ECO:0000313" key="2">
    <source>
        <dbReference type="EMBL" id="GHP03362.1"/>
    </source>
</evidence>
<evidence type="ECO:0000256" key="1">
    <source>
        <dbReference type="SAM" id="SignalP"/>
    </source>
</evidence>
<name>A0A830H9R8_9CHLO</name>
<keyword evidence="3" id="KW-1185">Reference proteome</keyword>
<keyword evidence="1" id="KW-0732">Signal</keyword>
<comment type="caution">
    <text evidence="2">The sequence shown here is derived from an EMBL/GenBank/DDBJ whole genome shotgun (WGS) entry which is preliminary data.</text>
</comment>